<dbReference type="Gene3D" id="3.40.630.30">
    <property type="match status" value="1"/>
</dbReference>
<organism evidence="4 5">
    <name type="scientific">Candidatus Cryptobacteroides faecipullorum</name>
    <dbReference type="NCBI Taxonomy" id="2840764"/>
    <lineage>
        <taxon>Bacteria</taxon>
        <taxon>Pseudomonadati</taxon>
        <taxon>Bacteroidota</taxon>
        <taxon>Bacteroidia</taxon>
        <taxon>Bacteroidales</taxon>
        <taxon>Candidatus Cryptobacteroides</taxon>
    </lineage>
</organism>
<comment type="caution">
    <text evidence="4">The sequence shown here is derived from an EMBL/GenBank/DDBJ whole genome shotgun (WGS) entry which is preliminary data.</text>
</comment>
<feature type="domain" description="N-acetyltransferase" evidence="3">
    <location>
        <begin position="6"/>
        <end position="174"/>
    </location>
</feature>
<reference evidence="4" key="1">
    <citation type="submission" date="2020-10" db="EMBL/GenBank/DDBJ databases">
        <authorList>
            <person name="Gilroy R."/>
        </authorList>
    </citation>
    <scope>NUCLEOTIDE SEQUENCE</scope>
    <source>
        <strain evidence="4">B1-15692</strain>
    </source>
</reference>
<accession>A0A9D9NBL4</accession>
<dbReference type="GO" id="GO:0016747">
    <property type="term" value="F:acyltransferase activity, transferring groups other than amino-acyl groups"/>
    <property type="evidence" value="ECO:0007669"/>
    <property type="project" value="InterPro"/>
</dbReference>
<dbReference type="PANTHER" id="PTHR43072">
    <property type="entry name" value="N-ACETYLTRANSFERASE"/>
    <property type="match status" value="1"/>
</dbReference>
<keyword evidence="1" id="KW-0808">Transferase</keyword>
<keyword evidence="2" id="KW-0012">Acyltransferase</keyword>
<reference evidence="4" key="2">
    <citation type="journal article" date="2021" name="PeerJ">
        <title>Extensive microbial diversity within the chicken gut microbiome revealed by metagenomics and culture.</title>
        <authorList>
            <person name="Gilroy R."/>
            <person name="Ravi A."/>
            <person name="Getino M."/>
            <person name="Pursley I."/>
            <person name="Horton D.L."/>
            <person name="Alikhan N.F."/>
            <person name="Baker D."/>
            <person name="Gharbi K."/>
            <person name="Hall N."/>
            <person name="Watson M."/>
            <person name="Adriaenssens E.M."/>
            <person name="Foster-Nyarko E."/>
            <person name="Jarju S."/>
            <person name="Secka A."/>
            <person name="Antonio M."/>
            <person name="Oren A."/>
            <person name="Chaudhuri R.R."/>
            <person name="La Ragione R."/>
            <person name="Hildebrand F."/>
            <person name="Pallen M.J."/>
        </authorList>
    </citation>
    <scope>NUCLEOTIDE SEQUENCE</scope>
    <source>
        <strain evidence="4">B1-15692</strain>
    </source>
</reference>
<dbReference type="SUPFAM" id="SSF55729">
    <property type="entry name" value="Acyl-CoA N-acyltransferases (Nat)"/>
    <property type="match status" value="1"/>
</dbReference>
<proteinExistence type="predicted"/>
<evidence type="ECO:0000256" key="1">
    <source>
        <dbReference type="ARBA" id="ARBA00022679"/>
    </source>
</evidence>
<sequence>MEQICANVRKARPEDAPRLLEIYSYYVEKTAVSFEYTTPSLSEFKTRMDNVMKKYPYLVIEDNGKILGYSYAGPFAGRAAYGWSCEMTIYLDKDERRHGLGRQLYETLEEKLHQMGILNLYACIGSPEKEDEFLSNDSERFHSRLGFHRAGVFHKCGYKFGRWYNMIWMEKIIGEHKSISEEGKN</sequence>
<dbReference type="Pfam" id="PF13420">
    <property type="entry name" value="Acetyltransf_4"/>
    <property type="match status" value="1"/>
</dbReference>
<dbReference type="PANTHER" id="PTHR43072:SF23">
    <property type="entry name" value="UPF0039 PROTEIN C11D3.02C"/>
    <property type="match status" value="1"/>
</dbReference>
<evidence type="ECO:0000256" key="2">
    <source>
        <dbReference type="ARBA" id="ARBA00023315"/>
    </source>
</evidence>
<dbReference type="InterPro" id="IPR016181">
    <property type="entry name" value="Acyl_CoA_acyltransferase"/>
</dbReference>
<dbReference type="PROSITE" id="PS51186">
    <property type="entry name" value="GNAT"/>
    <property type="match status" value="1"/>
</dbReference>
<name>A0A9D9NBL4_9BACT</name>
<gene>
    <name evidence="4" type="ORF">IAB99_05860</name>
</gene>
<dbReference type="InterPro" id="IPR000182">
    <property type="entry name" value="GNAT_dom"/>
</dbReference>
<dbReference type="EMBL" id="JADIMH010000032">
    <property type="protein sequence ID" value="MBO8467270.1"/>
    <property type="molecule type" value="Genomic_DNA"/>
</dbReference>
<evidence type="ECO:0000313" key="5">
    <source>
        <dbReference type="Proteomes" id="UP000823660"/>
    </source>
</evidence>
<evidence type="ECO:0000313" key="4">
    <source>
        <dbReference type="EMBL" id="MBO8467270.1"/>
    </source>
</evidence>
<dbReference type="AlphaFoldDB" id="A0A9D9NBL4"/>
<evidence type="ECO:0000259" key="3">
    <source>
        <dbReference type="PROSITE" id="PS51186"/>
    </source>
</evidence>
<dbReference type="Proteomes" id="UP000823660">
    <property type="component" value="Unassembled WGS sequence"/>
</dbReference>
<protein>
    <submittedName>
        <fullName evidence="4">N-acetyltransferase</fullName>
    </submittedName>
</protein>
<dbReference type="CDD" id="cd04301">
    <property type="entry name" value="NAT_SF"/>
    <property type="match status" value="1"/>
</dbReference>